<dbReference type="PANTHER" id="PTHR14042">
    <property type="entry name" value="DOPEY-RELATED"/>
    <property type="match status" value="1"/>
</dbReference>
<dbReference type="InterPro" id="IPR056457">
    <property type="entry name" value="DOP1_C"/>
</dbReference>
<feature type="compositionally biased region" description="Basic and acidic residues" evidence="7">
    <location>
        <begin position="2697"/>
        <end position="2707"/>
    </location>
</feature>
<dbReference type="Proteomes" id="UP001318040">
    <property type="component" value="Chromosome 49"/>
</dbReference>
<feature type="region of interest" description="Disordered" evidence="7">
    <location>
        <begin position="2043"/>
        <end position="2068"/>
    </location>
</feature>
<feature type="compositionally biased region" description="Low complexity" evidence="7">
    <location>
        <begin position="586"/>
        <end position="600"/>
    </location>
</feature>
<feature type="compositionally biased region" description="Basic and acidic residues" evidence="7">
    <location>
        <begin position="1436"/>
        <end position="1446"/>
    </location>
</feature>
<dbReference type="GO" id="GO:0000139">
    <property type="term" value="C:Golgi membrane"/>
    <property type="evidence" value="ECO:0007669"/>
    <property type="project" value="UniProtKB-SubCell"/>
</dbReference>
<dbReference type="InterPro" id="IPR040314">
    <property type="entry name" value="DOP1"/>
</dbReference>
<keyword evidence="2" id="KW-0813">Transport</keyword>
<dbReference type="InterPro" id="IPR056458">
    <property type="entry name" value="TPR_DOP1_M"/>
</dbReference>
<accession>A0AAJ7U572</accession>
<keyword evidence="4" id="KW-0333">Golgi apparatus</keyword>
<feature type="compositionally biased region" description="Low complexity" evidence="7">
    <location>
        <begin position="1221"/>
        <end position="1233"/>
    </location>
</feature>
<dbReference type="Pfam" id="PF04118">
    <property type="entry name" value="Dopey_N"/>
    <property type="match status" value="1"/>
</dbReference>
<evidence type="ECO:0000259" key="10">
    <source>
        <dbReference type="Pfam" id="PF24598"/>
    </source>
</evidence>
<dbReference type="GO" id="GO:0005802">
    <property type="term" value="C:trans-Golgi network"/>
    <property type="evidence" value="ECO:0007669"/>
    <property type="project" value="TreeGrafter"/>
</dbReference>
<comment type="similarity">
    <text evidence="6">Belongs to the DOP1 family.</text>
</comment>
<dbReference type="Pfam" id="PF24598">
    <property type="entry name" value="DOP1_C"/>
    <property type="match status" value="1"/>
</dbReference>
<evidence type="ECO:0000256" key="1">
    <source>
        <dbReference type="ARBA" id="ARBA00004395"/>
    </source>
</evidence>
<feature type="compositionally biased region" description="Low complexity" evidence="7">
    <location>
        <begin position="1734"/>
        <end position="1744"/>
    </location>
</feature>
<evidence type="ECO:0000256" key="6">
    <source>
        <dbReference type="ARBA" id="ARBA00046326"/>
    </source>
</evidence>
<evidence type="ECO:0000256" key="2">
    <source>
        <dbReference type="ARBA" id="ARBA00022448"/>
    </source>
</evidence>
<feature type="domain" description="DOP1-like TPR" evidence="11">
    <location>
        <begin position="1492"/>
        <end position="1934"/>
    </location>
</feature>
<dbReference type="KEGG" id="pmrn:116952915"/>
<feature type="compositionally biased region" description="Acidic residues" evidence="7">
    <location>
        <begin position="1724"/>
        <end position="1733"/>
    </location>
</feature>
<feature type="region of interest" description="Disordered" evidence="7">
    <location>
        <begin position="1724"/>
        <end position="1744"/>
    </location>
</feature>
<organism evidence="12 13">
    <name type="scientific">Petromyzon marinus</name>
    <name type="common">Sea lamprey</name>
    <dbReference type="NCBI Taxonomy" id="7757"/>
    <lineage>
        <taxon>Eukaryota</taxon>
        <taxon>Metazoa</taxon>
        <taxon>Chordata</taxon>
        <taxon>Craniata</taxon>
        <taxon>Vertebrata</taxon>
        <taxon>Cyclostomata</taxon>
        <taxon>Hyperoartia</taxon>
        <taxon>Petromyzontiformes</taxon>
        <taxon>Petromyzontidae</taxon>
        <taxon>Petromyzon</taxon>
    </lineage>
</organism>
<keyword evidence="3" id="KW-0653">Protein transport</keyword>
<feature type="compositionally biased region" description="Basic and acidic residues" evidence="7">
    <location>
        <begin position="626"/>
        <end position="641"/>
    </location>
</feature>
<feature type="region of interest" description="Disordered" evidence="7">
    <location>
        <begin position="2658"/>
        <end position="2713"/>
    </location>
</feature>
<dbReference type="InterPro" id="IPR007249">
    <property type="entry name" value="DOP1_N"/>
</dbReference>
<evidence type="ECO:0000313" key="13">
    <source>
        <dbReference type="RefSeq" id="XP_032828513.1"/>
    </source>
</evidence>
<evidence type="ECO:0000259" key="8">
    <source>
        <dbReference type="Pfam" id="PF04118"/>
    </source>
</evidence>
<feature type="compositionally biased region" description="Low complexity" evidence="7">
    <location>
        <begin position="2666"/>
        <end position="2689"/>
    </location>
</feature>
<feature type="region of interest" description="Disordered" evidence="7">
    <location>
        <begin position="778"/>
        <end position="805"/>
    </location>
</feature>
<evidence type="ECO:0000256" key="3">
    <source>
        <dbReference type="ARBA" id="ARBA00022927"/>
    </source>
</evidence>
<feature type="compositionally biased region" description="Basic and acidic residues" evidence="7">
    <location>
        <begin position="667"/>
        <end position="676"/>
    </location>
</feature>
<evidence type="ECO:0000256" key="5">
    <source>
        <dbReference type="ARBA" id="ARBA00023136"/>
    </source>
</evidence>
<dbReference type="GO" id="GO:0005829">
    <property type="term" value="C:cytosol"/>
    <property type="evidence" value="ECO:0007669"/>
    <property type="project" value="GOC"/>
</dbReference>
<dbReference type="GO" id="GO:0006895">
    <property type="term" value="P:Golgi to endosome transport"/>
    <property type="evidence" value="ECO:0007669"/>
    <property type="project" value="InterPro"/>
</dbReference>
<dbReference type="PANTHER" id="PTHR14042:SF22">
    <property type="entry name" value="PROTEIN DOPEY-1"/>
    <property type="match status" value="1"/>
</dbReference>
<evidence type="ECO:0000256" key="7">
    <source>
        <dbReference type="SAM" id="MobiDB-lite"/>
    </source>
</evidence>
<evidence type="ECO:0000259" key="11">
    <source>
        <dbReference type="Pfam" id="PF24601"/>
    </source>
</evidence>
<dbReference type="Pfam" id="PF24597">
    <property type="entry name" value="TPR_DOP1_M"/>
    <property type="match status" value="1"/>
</dbReference>
<dbReference type="GO" id="GO:0015031">
    <property type="term" value="P:protein transport"/>
    <property type="evidence" value="ECO:0007669"/>
    <property type="project" value="UniProtKB-KW"/>
</dbReference>
<dbReference type="Pfam" id="PF24601">
    <property type="entry name" value="TPR_DOP1"/>
    <property type="match status" value="1"/>
</dbReference>
<dbReference type="RefSeq" id="XP_032828513.1">
    <property type="nucleotide sequence ID" value="XM_032972622.1"/>
</dbReference>
<feature type="domain" description="DOP1-like middle TPR" evidence="9">
    <location>
        <begin position="319"/>
        <end position="537"/>
    </location>
</feature>
<feature type="region of interest" description="Disordered" evidence="7">
    <location>
        <begin position="1366"/>
        <end position="1402"/>
    </location>
</feature>
<feature type="region of interest" description="Disordered" evidence="7">
    <location>
        <begin position="564"/>
        <end position="730"/>
    </location>
</feature>
<evidence type="ECO:0000256" key="4">
    <source>
        <dbReference type="ARBA" id="ARBA00023034"/>
    </source>
</evidence>
<name>A0AAJ7U572_PETMA</name>
<dbReference type="CTD" id="23033"/>
<dbReference type="GO" id="GO:0005768">
    <property type="term" value="C:endosome"/>
    <property type="evidence" value="ECO:0007669"/>
    <property type="project" value="TreeGrafter"/>
</dbReference>
<feature type="compositionally biased region" description="Acidic residues" evidence="7">
    <location>
        <begin position="1280"/>
        <end position="1299"/>
    </location>
</feature>
<feature type="domain" description="DOP1-like C-terminal" evidence="10">
    <location>
        <begin position="2132"/>
        <end position="2495"/>
    </location>
</feature>
<dbReference type="InterPro" id="IPR056459">
    <property type="entry name" value="TPR_DOP1"/>
</dbReference>
<feature type="region of interest" description="Disordered" evidence="7">
    <location>
        <begin position="1781"/>
        <end position="1814"/>
    </location>
</feature>
<gene>
    <name evidence="13" type="primary">LOC116952915</name>
</gene>
<evidence type="ECO:0000313" key="12">
    <source>
        <dbReference type="Proteomes" id="UP001318040"/>
    </source>
</evidence>
<feature type="compositionally biased region" description="Polar residues" evidence="7">
    <location>
        <begin position="1261"/>
        <end position="1272"/>
    </location>
</feature>
<sequence length="2713" mass="291780">MNAEEMELLNDPKYRSYAATLDKALKSFEYSSEWADLISALGKLNKVLQGSSKYPVLPRKLTIGKRLAQCLHPALPSGVHLKALETYEIIFRIIGSKRLARDLFLYSAGLFPLLANAAMSVKPALLQLYETYYVPLGKTLKPGLQGLVTAILPGLEEGSEYYDRSNCLLEKTSLAVEPCVFFSALWGSVLTSPAVRLPAVTYTLTHLNRKLSMEDQLHVIGTDVDLMVEAVCACVQDSSVLVQRSTLDLLLFCFPFHHSQVTKLDTVRLLSAVLHVVLRRDMSLNRRLYAWLLGFDNNGTALGPRMARDESREEHGARYFSTYSRELLVQAMVGILKGRGGGGCGEEGGSVSPDLRPFRILLSLLDKPEIGPAILEEVLVEVFRALHGQCEMELGTGIQPLFSKDRSQLSSKMRENKQTAEVVKTANLLFNSFEPYYLWDYLARLFQSCCRRSRRGVRRARRPSGMSEQELTVCELCVLADFLLDVVSLESYIEIQTEHLPRLLRRLIGCLTRHLASLSLTELTDSLRLCSKILSRVQPPLVPVATAAMPVGPGDDLRATVGAATAERVEPSEEEEVSRGVGGDSGPAPAAGPAPARGPGESSFTEFVQYSGGRGEHPGAGTGSREQQEGGARESPKELRGCSDGAGSGSERSRSSSESPPPPARRRPGDPARHDGALAGTGDADPDEDEEEEEEEEEEVDDGGEEVYKDSDDDEGDEGERRQQQRKTTMQRCCERFQQFLTLFSRRYVLRSDGAPAQFVRDISLGGALSGAGALAVRGKRRGRTADGEAEGGGEDDGAGDGTAAADGFSEGHLAALAAACQLLLECSSFPVYVAEGSPASPHRALPAGTDDTAGVLPEWLQTLLACCCYGCGFDAGLSGSEAFPVRGTAIACFLDLLHLARSVSAVAVSSSPQQQLQQQATMAYPSPASPGRVAVVIVPPLTDAHLRYLAEKTRFFQMVAAILWAQLGEGGGGRHHRRCVELLQQLHGLAPGPSVCEDVVSRDLASRVPATRVEAYRKFALLWHLTRDLQQSKNWAFTRTFDRSLLLMLDSLRCVESDGQCAAVCHEWLTHAVQRHDVPRLLEPPLLLLLHPKTQRVSLAAVALRQSGAGTGSRALSLRQLGAEPRAGELLETGADGAGEMALRDPGMRGNGGSCVVEGAFLAGEAGAREVTGVSVCVRASGEHAGYYVTERVARGGSSVAHGGPRVPVGLTVNPLGADSESPLSSSPPSTSRAKEGPGTAGDEDDDGGDDDDTGSTHGVSTRSRSDSGVSDRTGDSSLADEEVDEADEADEDEEEEEGRVACRDIDPEVCRLLEDVVEAIARLEGGGEAEDRRAETGDAVDGGVVTAPCGTVLPRPSSFPLLAPGVESGAPRSRSSSTLDQGGGGARPKVRHGAARGVSAAAVPVAPAVRDLPMRLPPAYLGEAGGLEAWYGAREGDGTNRDSSSEEEEGDSDSCSPRRNTRRMGGGNHGNAAAPSSSLGVTERSVATVHPLYQHVLLYLQVYDTGRVLHALAVLGSVLRSIPAAFVSALATTGVSGARTPRLVLLQNLLARHRASFTGGDFYASSHGPGVVASAEGGGAQAGGFRNAMYLEVVLSLGLAFLRSYYPHHVRASPRQLSENRHVQLASAEVLTLLVSALARLVDSGCTGAGGTGSASSSGPGFASFLLDLLARCKAQKVVLHCLVAGVAGAHARAQVHVLSVRNDPAAEEGLSVEGKVNFFEDGEEEEEEPGEGSARASGEGTSGALQAQLLRLLQALMVLEHKVLACTEDPEGGFTELVAAEPENPPSNHHQQQHQQEHQQHQQEQAVGPAAPTSLRFVSSRPLAEQEMLGWAVTRALLVSAPPGRASCAAHPRWVGAVTASLPYLGRALARLAVAVVAQVCRNLDAAAQQHAWESALAADRPEVLLESVPPDYVLCLLEGLTTVVHYCLLDSSTTHIHSPSSASRAEARAAMLCVLPCVLSTAALLWSLLGKAEGQRVEVVAGVTGGAAAPSSVGLGSTKILRQKVLDLLSPLSLQHGVAFMAAVARVWNERTRGRPAASRSRVCAAEVDDRPRSSGADNRAQPRSTTVLAAANVDQQLLVDLIRGISSMRTDSVVGTVKEVVRQPPSGPAPSPKEQKSVPLEVSVLQFFFAYVQRIAVSQFVDSWPSLLSLLKECSALNLPPPGHFLLLGILNEFVMKMPPMESKKDLRDLQDVTQRLVEAVTHVAGSSLEQTTWLRRNLEVKAGPQVTVDAAGLQADADDALLLSPVAEVVSQPPSVFSVHALTLLAEVLAHLLDMVFRSDEKEKVVPLLINIMYYVVPYLKNHSAHNAPSFRACVQLLSSLSGYQYTRRAWKKEALDLFMESTFFQMDASCVPQWRSIIDHLMTHDKTTFRDLMTRVTVAQSSSLNLFGNREAELEQRVMLLKRLAFSVFSSEVDQYHKFLPDIQERLVESLRLPQVPTLHAQVFLFFRVLLLRVSHQHLTALWPAMITELVQVFMQMEQELMAEDDITRSASPSITGLETTYVGGNGFSSSYSQQRWLALYLSACKFLDLALALPSAHLPQFQLYRWAFIPETCDDSGLEVRRQGNHQREFRPYVVRLTKLLRKKCKKSSEEEGGGSPRMIPCEAGQPLLTVASLRTIDQLLPFFSTLSHFFCNKPMVGAAQAFLCDPGRPPGSGGSGSLASSSSSALEHAGSGESGAGAEAQWSRARRRVEETVGRDFLETLNKG</sequence>
<feature type="compositionally biased region" description="Acidic residues" evidence="7">
    <location>
        <begin position="788"/>
        <end position="799"/>
    </location>
</feature>
<feature type="domain" description="DOP1 N-terminal" evidence="8">
    <location>
        <begin position="11"/>
        <end position="295"/>
    </location>
</feature>
<protein>
    <submittedName>
        <fullName evidence="13">Protein dopey-1-like isoform X1</fullName>
    </submittedName>
</protein>
<evidence type="ECO:0000259" key="9">
    <source>
        <dbReference type="Pfam" id="PF24597"/>
    </source>
</evidence>
<keyword evidence="12" id="KW-1185">Reference proteome</keyword>
<feature type="compositionally biased region" description="Acidic residues" evidence="7">
    <location>
        <begin position="684"/>
        <end position="718"/>
    </location>
</feature>
<feature type="region of interest" description="Disordered" evidence="7">
    <location>
        <begin position="1434"/>
        <end position="1481"/>
    </location>
</feature>
<comment type="subcellular location">
    <subcellularLocation>
        <location evidence="1">Golgi apparatus membrane</location>
        <topology evidence="1">Peripheral membrane protein</topology>
    </subcellularLocation>
</comment>
<feature type="compositionally biased region" description="Acidic residues" evidence="7">
    <location>
        <begin position="1243"/>
        <end position="1255"/>
    </location>
</feature>
<reference evidence="13" key="1">
    <citation type="submission" date="2025-08" db="UniProtKB">
        <authorList>
            <consortium name="RefSeq"/>
        </authorList>
    </citation>
    <scope>IDENTIFICATION</scope>
    <source>
        <tissue evidence="13">Sperm</tissue>
    </source>
</reference>
<keyword evidence="5" id="KW-0472">Membrane</keyword>
<feature type="region of interest" description="Disordered" evidence="7">
    <location>
        <begin position="1198"/>
        <end position="1304"/>
    </location>
</feature>
<proteinExistence type="inferred from homology"/>